<dbReference type="Proteomes" id="UP001626536">
    <property type="component" value="Chromosome"/>
</dbReference>
<reference evidence="1 2" key="1">
    <citation type="submission" date="2023-10" db="EMBL/GenBank/DDBJ databases">
        <title>Novel methanotroph of the genus Methylocapsa from a subarctic wetland.</title>
        <authorList>
            <person name="Belova S.E."/>
            <person name="Oshkin I.Y."/>
            <person name="Miroshnikov K."/>
            <person name="Dedysh S.N."/>
        </authorList>
    </citation>
    <scope>NUCLEOTIDE SEQUENCE [LARGE SCALE GENOMIC DNA]</scope>
    <source>
        <strain evidence="1 2">RX1</strain>
    </source>
</reference>
<dbReference type="RefSeq" id="WP_407338902.1">
    <property type="nucleotide sequence ID" value="NZ_CP136862.1"/>
</dbReference>
<evidence type="ECO:0000313" key="1">
    <source>
        <dbReference type="EMBL" id="WOJ89460.1"/>
    </source>
</evidence>
<gene>
    <name evidence="1" type="ORF">RZS28_16950</name>
</gene>
<organism evidence="1 2">
    <name type="scientific">Methylocapsa polymorpha</name>
    <dbReference type="NCBI Taxonomy" id="3080828"/>
    <lineage>
        <taxon>Bacteria</taxon>
        <taxon>Pseudomonadati</taxon>
        <taxon>Pseudomonadota</taxon>
        <taxon>Alphaproteobacteria</taxon>
        <taxon>Hyphomicrobiales</taxon>
        <taxon>Beijerinckiaceae</taxon>
        <taxon>Methylocapsa</taxon>
    </lineage>
</organism>
<evidence type="ECO:0000313" key="2">
    <source>
        <dbReference type="Proteomes" id="UP001626536"/>
    </source>
</evidence>
<proteinExistence type="predicted"/>
<protein>
    <submittedName>
        <fullName evidence="1">Uncharacterized protein</fullName>
    </submittedName>
</protein>
<dbReference type="EMBL" id="CP136862">
    <property type="protein sequence ID" value="WOJ89460.1"/>
    <property type="molecule type" value="Genomic_DNA"/>
</dbReference>
<name>A0ABZ0HT08_9HYPH</name>
<accession>A0ABZ0HT08</accession>
<sequence>MALPKIEFQIGGKEIEAFTLDDLSNGSYEVMFIDKATQKNLASYTVQNQKFKEKGAVYDISKFFDFAVSEFKTING</sequence>
<keyword evidence="2" id="KW-1185">Reference proteome</keyword>